<dbReference type="SUPFAM" id="SSF53335">
    <property type="entry name" value="S-adenosyl-L-methionine-dependent methyltransferases"/>
    <property type="match status" value="1"/>
</dbReference>
<reference evidence="11" key="2">
    <citation type="journal article" date="2023" name="Nat. Commun.">
        <title>Cultivation of marine bacteria of the SAR202 clade.</title>
        <authorList>
            <person name="Lim Y."/>
            <person name="Seo J.H."/>
            <person name="Giovannoni S.J."/>
            <person name="Kang I."/>
            <person name="Cho J.C."/>
        </authorList>
    </citation>
    <scope>NUCLEOTIDE SEQUENCE</scope>
    <source>
        <strain evidence="11">JH1073</strain>
    </source>
</reference>
<dbReference type="GO" id="GO:0030791">
    <property type="term" value="F:arsenite methyltransferase activity"/>
    <property type="evidence" value="ECO:0007669"/>
    <property type="project" value="UniProtKB-EC"/>
</dbReference>
<dbReference type="InterPro" id="IPR026669">
    <property type="entry name" value="Arsenite_MeTrfase-like"/>
</dbReference>
<name>A0AAJ5ZE82_9CHLR</name>
<dbReference type="EMBL" id="CP046147">
    <property type="protein sequence ID" value="WFG38441.1"/>
    <property type="molecule type" value="Genomic_DNA"/>
</dbReference>
<evidence type="ECO:0000313" key="10">
    <source>
        <dbReference type="EMBL" id="MDG0867028.1"/>
    </source>
</evidence>
<evidence type="ECO:0000259" key="9">
    <source>
        <dbReference type="Pfam" id="PF13847"/>
    </source>
</evidence>
<keyword evidence="1" id="KW-0808">Transferase</keyword>
<dbReference type="PANTHER" id="PTHR43675">
    <property type="entry name" value="ARSENITE METHYLTRANSFERASE"/>
    <property type="match status" value="1"/>
</dbReference>
<comment type="catalytic activity">
    <reaction evidence="7">
        <text>arsenic triglutathione + 2 [thioredoxin]-dithiol + 2 S-adenosyl-L-methionine + H2O = dimethylarsinous acid + 2 [thioredoxin]-disulfide + 3 glutathione + 2 S-adenosyl-L-homocysteine + 2 H(+)</text>
        <dbReference type="Rhea" id="RHEA:69464"/>
        <dbReference type="Rhea" id="RHEA-COMP:10698"/>
        <dbReference type="Rhea" id="RHEA-COMP:10700"/>
        <dbReference type="ChEBI" id="CHEBI:15377"/>
        <dbReference type="ChEBI" id="CHEBI:15378"/>
        <dbReference type="ChEBI" id="CHEBI:23808"/>
        <dbReference type="ChEBI" id="CHEBI:29950"/>
        <dbReference type="ChEBI" id="CHEBI:50058"/>
        <dbReference type="ChEBI" id="CHEBI:57856"/>
        <dbReference type="ChEBI" id="CHEBI:57925"/>
        <dbReference type="ChEBI" id="CHEBI:59789"/>
        <dbReference type="ChEBI" id="CHEBI:183640"/>
        <dbReference type="EC" id="2.1.1.137"/>
    </reaction>
</comment>
<evidence type="ECO:0000256" key="6">
    <source>
        <dbReference type="ARBA" id="ARBA00047941"/>
    </source>
</evidence>
<dbReference type="Pfam" id="PF13847">
    <property type="entry name" value="Methyltransf_31"/>
    <property type="match status" value="1"/>
</dbReference>
<dbReference type="EC" id="2.1.1.137" evidence="4"/>
<keyword evidence="12" id="KW-1185">Reference proteome</keyword>
<dbReference type="InterPro" id="IPR025714">
    <property type="entry name" value="Methyltranfer_dom"/>
</dbReference>
<dbReference type="AlphaFoldDB" id="A0AAJ5ZE82"/>
<evidence type="ECO:0000256" key="3">
    <source>
        <dbReference type="ARBA" id="ARBA00034487"/>
    </source>
</evidence>
<evidence type="ECO:0000256" key="5">
    <source>
        <dbReference type="ARBA" id="ARBA00034545"/>
    </source>
</evidence>
<keyword evidence="2" id="KW-0949">S-adenosyl-L-methionine</keyword>
<dbReference type="Proteomes" id="UP001321249">
    <property type="component" value="Unassembled WGS sequence"/>
</dbReference>
<evidence type="ECO:0000313" key="13">
    <source>
        <dbReference type="Proteomes" id="UP001321249"/>
    </source>
</evidence>
<sequence length="275" mass="29233">MTNNPFGTLTPIDADAACCGGDVNAEITHAQLDSITAAVQHEYGSIAERASERASQTNKATDRLYTEEQRSVLTDEAAGASAGCGNPVGIADAKTGETVLDLGSGGGIDCFLAAKEVGPTGSVIGIDMTPRMLELARTNAEKLETTNVVFKLGHIEQIPQEDNSVDLVISNCVIALSEQKERVFSEIIRILKPGGRFVISDIVTDKPLPDDVRKSAAEWVSCVGGAAVMSDYLAMVEETGFENIEILENRPSTGGNEEWRSSMINLTLRAFKPAG</sequence>
<organism evidence="11 12">
    <name type="scientific">Candidatus Lucifugimonas marina</name>
    <dbReference type="NCBI Taxonomy" id="3038979"/>
    <lineage>
        <taxon>Bacteria</taxon>
        <taxon>Bacillati</taxon>
        <taxon>Chloroflexota</taxon>
        <taxon>Dehalococcoidia</taxon>
        <taxon>SAR202 cluster</taxon>
        <taxon>Candidatus Lucifugimonadales</taxon>
        <taxon>Candidatus Lucifugimonadaceae</taxon>
        <taxon>Candidatus Lucifugimonas</taxon>
    </lineage>
</organism>
<comment type="similarity">
    <text evidence="3">Belongs to the methyltransferase superfamily. Arsenite methyltransferase family.</text>
</comment>
<dbReference type="Proteomes" id="UP001219901">
    <property type="component" value="Chromosome"/>
</dbReference>
<feature type="domain" description="Methyltransferase" evidence="9">
    <location>
        <begin position="94"/>
        <end position="239"/>
    </location>
</feature>
<evidence type="ECO:0000256" key="2">
    <source>
        <dbReference type="ARBA" id="ARBA00022691"/>
    </source>
</evidence>
<dbReference type="GO" id="GO:0032259">
    <property type="term" value="P:methylation"/>
    <property type="evidence" value="ECO:0007669"/>
    <property type="project" value="UniProtKB-KW"/>
</dbReference>
<dbReference type="EMBL" id="WMBE01000002">
    <property type="protein sequence ID" value="MDG0867028.1"/>
    <property type="molecule type" value="Genomic_DNA"/>
</dbReference>
<keyword evidence="11" id="KW-0489">Methyltransferase</keyword>
<protein>
    <recommendedName>
        <fullName evidence="5">Arsenite methyltransferase</fullName>
        <ecNumber evidence="4">2.1.1.137</ecNumber>
    </recommendedName>
</protein>
<evidence type="ECO:0000313" key="12">
    <source>
        <dbReference type="Proteomes" id="UP001219901"/>
    </source>
</evidence>
<dbReference type="NCBIfam" id="NF008823">
    <property type="entry name" value="PRK11873.1"/>
    <property type="match status" value="1"/>
</dbReference>
<dbReference type="RefSeq" id="WP_342824976.1">
    <property type="nucleotide sequence ID" value="NZ_CP046146.1"/>
</dbReference>
<dbReference type="PANTHER" id="PTHR43675:SF8">
    <property type="entry name" value="ARSENITE METHYLTRANSFERASE"/>
    <property type="match status" value="1"/>
</dbReference>
<evidence type="ECO:0000256" key="7">
    <source>
        <dbReference type="ARBA" id="ARBA00047943"/>
    </source>
</evidence>
<evidence type="ECO:0000313" key="11">
    <source>
        <dbReference type="EMBL" id="WFG38441.1"/>
    </source>
</evidence>
<reference evidence="12 13" key="1">
    <citation type="submission" date="2019-11" db="EMBL/GenBank/DDBJ databases">
        <authorList>
            <person name="Cho J.-C."/>
        </authorList>
    </citation>
    <scope>NUCLEOTIDE SEQUENCE [LARGE SCALE GENOMIC DNA]</scope>
    <source>
        <strain evidence="11 12">JH1073</strain>
        <strain evidence="10 13">JH702</strain>
    </source>
</reference>
<dbReference type="InterPro" id="IPR029063">
    <property type="entry name" value="SAM-dependent_MTases_sf"/>
</dbReference>
<dbReference type="CDD" id="cd02440">
    <property type="entry name" value="AdoMet_MTases"/>
    <property type="match status" value="1"/>
</dbReference>
<evidence type="ECO:0000256" key="4">
    <source>
        <dbReference type="ARBA" id="ARBA00034521"/>
    </source>
</evidence>
<evidence type="ECO:0000256" key="8">
    <source>
        <dbReference type="ARBA" id="ARBA00048428"/>
    </source>
</evidence>
<comment type="catalytic activity">
    <reaction evidence="6">
        <text>arsenic triglutathione + [thioredoxin]-dithiol + S-adenosyl-L-methionine + 2 H2O = methylarsonous acid + [thioredoxin]-disulfide + 3 glutathione + S-adenosyl-L-homocysteine + H(+)</text>
        <dbReference type="Rhea" id="RHEA:69460"/>
        <dbReference type="Rhea" id="RHEA-COMP:10698"/>
        <dbReference type="Rhea" id="RHEA-COMP:10700"/>
        <dbReference type="ChEBI" id="CHEBI:15377"/>
        <dbReference type="ChEBI" id="CHEBI:15378"/>
        <dbReference type="ChEBI" id="CHEBI:17826"/>
        <dbReference type="ChEBI" id="CHEBI:29950"/>
        <dbReference type="ChEBI" id="CHEBI:50058"/>
        <dbReference type="ChEBI" id="CHEBI:57856"/>
        <dbReference type="ChEBI" id="CHEBI:57925"/>
        <dbReference type="ChEBI" id="CHEBI:59789"/>
        <dbReference type="ChEBI" id="CHEBI:183640"/>
        <dbReference type="EC" id="2.1.1.137"/>
    </reaction>
</comment>
<reference evidence="12" key="3">
    <citation type="submission" date="2023-06" db="EMBL/GenBank/DDBJ databases">
        <title>Pangenomics reveal diversification of enzyme families and niche specialization in globally abundant SAR202 bacteria.</title>
        <authorList>
            <person name="Saw J.H.W."/>
        </authorList>
    </citation>
    <scope>NUCLEOTIDE SEQUENCE [LARGE SCALE GENOMIC DNA]</scope>
    <source>
        <strain evidence="12">JH1073</strain>
    </source>
</reference>
<proteinExistence type="inferred from homology"/>
<comment type="catalytic activity">
    <reaction evidence="8">
        <text>arsenic triglutathione + 3 [thioredoxin]-dithiol + 3 S-adenosyl-L-methionine = trimethylarsine + 3 [thioredoxin]-disulfide + 3 glutathione + 3 S-adenosyl-L-homocysteine + 3 H(+)</text>
        <dbReference type="Rhea" id="RHEA:69432"/>
        <dbReference type="Rhea" id="RHEA-COMP:10698"/>
        <dbReference type="Rhea" id="RHEA-COMP:10700"/>
        <dbReference type="ChEBI" id="CHEBI:15378"/>
        <dbReference type="ChEBI" id="CHEBI:27130"/>
        <dbReference type="ChEBI" id="CHEBI:29950"/>
        <dbReference type="ChEBI" id="CHEBI:50058"/>
        <dbReference type="ChEBI" id="CHEBI:57856"/>
        <dbReference type="ChEBI" id="CHEBI:57925"/>
        <dbReference type="ChEBI" id="CHEBI:59789"/>
        <dbReference type="ChEBI" id="CHEBI:183640"/>
        <dbReference type="EC" id="2.1.1.137"/>
    </reaction>
</comment>
<dbReference type="Gene3D" id="3.40.50.150">
    <property type="entry name" value="Vaccinia Virus protein VP39"/>
    <property type="match status" value="1"/>
</dbReference>
<accession>A0AAJ5ZE82</accession>
<evidence type="ECO:0000256" key="1">
    <source>
        <dbReference type="ARBA" id="ARBA00022679"/>
    </source>
</evidence>
<gene>
    <name evidence="11" type="primary">arsM</name>
    <name evidence="10" type="ORF">GKO46_08075</name>
    <name evidence="11" type="ORF">GKO48_02080</name>
</gene>